<evidence type="ECO:0000256" key="2">
    <source>
        <dbReference type="SAM" id="Phobius"/>
    </source>
</evidence>
<evidence type="ECO:0000256" key="1">
    <source>
        <dbReference type="SAM" id="MobiDB-lite"/>
    </source>
</evidence>
<keyword evidence="2" id="KW-0472">Membrane</keyword>
<feature type="transmembrane region" description="Helical" evidence="2">
    <location>
        <begin position="12"/>
        <end position="35"/>
    </location>
</feature>
<evidence type="ECO:0000313" key="3">
    <source>
        <dbReference type="EMBL" id="CAE0060873.1"/>
    </source>
</evidence>
<gene>
    <name evidence="3" type="ORF">RMAR00112_LOCUS28939</name>
</gene>
<keyword evidence="2" id="KW-0812">Transmembrane</keyword>
<proteinExistence type="predicted"/>
<protein>
    <submittedName>
        <fullName evidence="3">Uncharacterized protein</fullName>
    </submittedName>
</protein>
<keyword evidence="2" id="KW-1133">Transmembrane helix</keyword>
<feature type="transmembrane region" description="Helical" evidence="2">
    <location>
        <begin position="55"/>
        <end position="73"/>
    </location>
</feature>
<dbReference type="EMBL" id="HBHW01037634">
    <property type="protein sequence ID" value="CAE0060873.1"/>
    <property type="molecule type" value="Transcribed_RNA"/>
</dbReference>
<reference evidence="3" key="1">
    <citation type="submission" date="2021-01" db="EMBL/GenBank/DDBJ databases">
        <authorList>
            <person name="Corre E."/>
            <person name="Pelletier E."/>
            <person name="Niang G."/>
            <person name="Scheremetjew M."/>
            <person name="Finn R."/>
            <person name="Kale V."/>
            <person name="Holt S."/>
            <person name="Cochrane G."/>
            <person name="Meng A."/>
            <person name="Brown T."/>
            <person name="Cohen L."/>
        </authorList>
    </citation>
    <scope>NUCLEOTIDE SEQUENCE</scope>
    <source>
        <strain evidence="3">CCMP 769</strain>
    </source>
</reference>
<feature type="region of interest" description="Disordered" evidence="1">
    <location>
        <begin position="81"/>
        <end position="123"/>
    </location>
</feature>
<dbReference type="AlphaFoldDB" id="A0A7S3A5C0"/>
<name>A0A7S3A5C0_9RHOD</name>
<sequence>MTFCSDKGLSASVELICQGVLAWVFWFVGGIVAVVRLNPPEFTDDTFSDADTIKSFYWILFGFSFFSMGVCALEMSTGRKKQEAKGETGMDDEPAAADTAAGETPETAEAGETAEAAAEEVEV</sequence>
<feature type="compositionally biased region" description="Low complexity" evidence="1">
    <location>
        <begin position="96"/>
        <end position="116"/>
    </location>
</feature>
<accession>A0A7S3A5C0</accession>
<organism evidence="3">
    <name type="scientific">Rhodosorus marinus</name>
    <dbReference type="NCBI Taxonomy" id="101924"/>
    <lineage>
        <taxon>Eukaryota</taxon>
        <taxon>Rhodophyta</taxon>
        <taxon>Stylonematophyceae</taxon>
        <taxon>Stylonematales</taxon>
        <taxon>Stylonemataceae</taxon>
        <taxon>Rhodosorus</taxon>
    </lineage>
</organism>